<keyword evidence="8" id="KW-0506">mRNA capping</keyword>
<dbReference type="InterPro" id="IPR037009">
    <property type="entry name" value="mRNA_triPase_Cet1_sf"/>
</dbReference>
<dbReference type="InterPro" id="IPR004206">
    <property type="entry name" value="mRNA_triPase_Cet1"/>
</dbReference>
<evidence type="ECO:0000256" key="8">
    <source>
        <dbReference type="RuleBase" id="RU367053"/>
    </source>
</evidence>
<evidence type="ECO:0000256" key="7">
    <source>
        <dbReference type="ARBA" id="ARBA00047740"/>
    </source>
</evidence>
<evidence type="ECO:0000256" key="5">
    <source>
        <dbReference type="ARBA" id="ARBA00022801"/>
    </source>
</evidence>
<dbReference type="PANTHER" id="PTHR28118:SF1">
    <property type="entry name" value="POLYNUCLEOTIDE 5'-TRIPHOSPHATASE CTL1-RELATED"/>
    <property type="match status" value="1"/>
</dbReference>
<comment type="catalytic activity">
    <reaction evidence="7">
        <text>a 5'-end triphospho-ribonucleoside in mRNA + H2O = a 5'-end diphospho-ribonucleoside in mRNA + phosphate + H(+)</text>
        <dbReference type="Rhea" id="RHEA:67004"/>
        <dbReference type="Rhea" id="RHEA-COMP:17164"/>
        <dbReference type="Rhea" id="RHEA-COMP:17165"/>
        <dbReference type="ChEBI" id="CHEBI:15377"/>
        <dbReference type="ChEBI" id="CHEBI:15378"/>
        <dbReference type="ChEBI" id="CHEBI:43474"/>
        <dbReference type="ChEBI" id="CHEBI:167616"/>
        <dbReference type="ChEBI" id="CHEBI:167618"/>
        <dbReference type="EC" id="3.6.1.74"/>
    </reaction>
    <physiologicalReaction direction="left-to-right" evidence="7">
        <dbReference type="Rhea" id="RHEA:67005"/>
    </physiologicalReaction>
</comment>
<keyword evidence="11" id="KW-1185">Reference proteome</keyword>
<dbReference type="Gene3D" id="3.20.100.10">
    <property type="entry name" value="mRNA triphosphatase Cet1-like"/>
    <property type="match status" value="1"/>
</dbReference>
<comment type="cofactor">
    <cofactor evidence="1 8">
        <name>Mg(2+)</name>
        <dbReference type="ChEBI" id="CHEBI:18420"/>
    </cofactor>
</comment>
<dbReference type="PANTHER" id="PTHR28118">
    <property type="entry name" value="POLYNUCLEOTIDE 5'-TRIPHOSPHATASE-RELATED"/>
    <property type="match status" value="1"/>
</dbReference>
<proteinExistence type="inferred from homology"/>
<evidence type="ECO:0000313" key="10">
    <source>
        <dbReference type="EMBL" id="CAG8607204.1"/>
    </source>
</evidence>
<evidence type="ECO:0000256" key="3">
    <source>
        <dbReference type="ARBA" id="ARBA00006345"/>
    </source>
</evidence>
<comment type="caution">
    <text evidence="10">The sequence shown here is derived from an EMBL/GenBank/DDBJ whole genome shotgun (WGS) entry which is preliminary data.</text>
</comment>
<evidence type="ECO:0000256" key="2">
    <source>
        <dbReference type="ARBA" id="ARBA00004123"/>
    </source>
</evidence>
<sequence length="151" mass="17722">MGKPIEYKHTYETDRFYIVGNGKIRVTSNQKTGEIIKGGIVEKIRVANLDIYSPNTKLDYRISVNLERPREMPNGSHSFERNKDRLCYTHQIIKAGARGSQELTHELEVEFIDPSILYEERLKVENQQKNRYFEIVEHFLNNIRVLAKKVL</sequence>
<dbReference type="GO" id="GO:0140818">
    <property type="term" value="F:mRNA 5'-triphosphate monophosphatase activity"/>
    <property type="evidence" value="ECO:0007669"/>
    <property type="project" value="UniProtKB-EC"/>
</dbReference>
<dbReference type="InterPro" id="IPR040343">
    <property type="entry name" value="Cet1/Ctl1"/>
</dbReference>
<dbReference type="Proteomes" id="UP000789375">
    <property type="component" value="Unassembled WGS sequence"/>
</dbReference>
<evidence type="ECO:0000256" key="4">
    <source>
        <dbReference type="ARBA" id="ARBA00022664"/>
    </source>
</evidence>
<keyword evidence="5 8" id="KW-0378">Hydrolase</keyword>
<dbReference type="InterPro" id="IPR033469">
    <property type="entry name" value="CYTH-like_dom_sf"/>
</dbReference>
<dbReference type="GO" id="GO:0006370">
    <property type="term" value="P:7-methylguanosine mRNA capping"/>
    <property type="evidence" value="ECO:0007669"/>
    <property type="project" value="UniProtKB-UniRule"/>
</dbReference>
<organism evidence="10 11">
    <name type="scientific">Funneliformis mosseae</name>
    <name type="common">Endomycorrhizal fungus</name>
    <name type="synonym">Glomus mosseae</name>
    <dbReference type="NCBI Taxonomy" id="27381"/>
    <lineage>
        <taxon>Eukaryota</taxon>
        <taxon>Fungi</taxon>
        <taxon>Fungi incertae sedis</taxon>
        <taxon>Mucoromycota</taxon>
        <taxon>Glomeromycotina</taxon>
        <taxon>Glomeromycetes</taxon>
        <taxon>Glomerales</taxon>
        <taxon>Glomeraceae</taxon>
        <taxon>Funneliformis</taxon>
    </lineage>
</organism>
<name>A0A9N9GGX7_FUNMO</name>
<evidence type="ECO:0000259" key="9">
    <source>
        <dbReference type="Pfam" id="PF02940"/>
    </source>
</evidence>
<dbReference type="Pfam" id="PF02940">
    <property type="entry name" value="mRNA_triPase"/>
    <property type="match status" value="1"/>
</dbReference>
<dbReference type="AlphaFoldDB" id="A0A9N9GGX7"/>
<keyword evidence="6 8" id="KW-0539">Nucleus</keyword>
<accession>A0A9N9GGX7</accession>
<gene>
    <name evidence="10" type="ORF">FMOSSE_LOCUS9266</name>
</gene>
<evidence type="ECO:0000256" key="6">
    <source>
        <dbReference type="ARBA" id="ARBA00023242"/>
    </source>
</evidence>
<dbReference type="GO" id="GO:0004651">
    <property type="term" value="F:polynucleotide 5'-phosphatase activity"/>
    <property type="evidence" value="ECO:0007669"/>
    <property type="project" value="UniProtKB-UniRule"/>
</dbReference>
<dbReference type="EC" id="3.6.1.74" evidence="8"/>
<comment type="subcellular location">
    <subcellularLocation>
        <location evidence="2 8">Nucleus</location>
    </subcellularLocation>
</comment>
<evidence type="ECO:0000313" key="11">
    <source>
        <dbReference type="Proteomes" id="UP000789375"/>
    </source>
</evidence>
<feature type="domain" description="mRNA triphosphatase Cet1-like" evidence="9">
    <location>
        <begin position="4"/>
        <end position="110"/>
    </location>
</feature>
<comment type="subunit">
    <text evidence="8">Heterodimer. The mRNA-capping enzyme is composed of two separate chains alpha and beta, respectively a mRNA guanylyltransferase and an mRNA 5'-triphosphate monophosphatase.</text>
</comment>
<comment type="similarity">
    <text evidence="3 8">Belongs to the fungal TPase family.</text>
</comment>
<evidence type="ECO:0000256" key="1">
    <source>
        <dbReference type="ARBA" id="ARBA00001946"/>
    </source>
</evidence>
<dbReference type="CDD" id="cd07470">
    <property type="entry name" value="CYTH-like_mRNA_RTPase"/>
    <property type="match status" value="1"/>
</dbReference>
<comment type="function">
    <text evidence="8">First step of mRNA capping. Converts the 5'-triphosphate end of a nascent mRNA chain into a diphosphate end.</text>
</comment>
<keyword evidence="4 8" id="KW-0507">mRNA processing</keyword>
<dbReference type="GO" id="GO:0031533">
    <property type="term" value="C:mRNA capping enzyme complex"/>
    <property type="evidence" value="ECO:0007669"/>
    <property type="project" value="UniProtKB-UniRule"/>
</dbReference>
<dbReference type="EMBL" id="CAJVPP010002657">
    <property type="protein sequence ID" value="CAG8607204.1"/>
    <property type="molecule type" value="Genomic_DNA"/>
</dbReference>
<reference evidence="10" key="1">
    <citation type="submission" date="2021-06" db="EMBL/GenBank/DDBJ databases">
        <authorList>
            <person name="Kallberg Y."/>
            <person name="Tangrot J."/>
            <person name="Rosling A."/>
        </authorList>
    </citation>
    <scope>NUCLEOTIDE SEQUENCE</scope>
    <source>
        <strain evidence="10">87-6 pot B 2015</strain>
    </source>
</reference>
<protein>
    <recommendedName>
        <fullName evidence="8">mRNA-capping enzyme subunit beta</fullName>
        <ecNumber evidence="8">3.6.1.74</ecNumber>
    </recommendedName>
    <alternativeName>
        <fullName evidence="8">mRNA 5'-phosphatase</fullName>
    </alternativeName>
    <alternativeName>
        <fullName evidence="8">mRNA 5'-triphosphate monophosphatase</fullName>
    </alternativeName>
</protein>
<dbReference type="SUPFAM" id="SSF55154">
    <property type="entry name" value="CYTH-like phosphatases"/>
    <property type="match status" value="1"/>
</dbReference>